<accession>A0ABP1C0E6</accession>
<evidence type="ECO:0000313" key="1">
    <source>
        <dbReference type="EMBL" id="CAK9882166.1"/>
    </source>
</evidence>
<organism evidence="1 2">
    <name type="scientific">Sphagnum jensenii</name>
    <dbReference type="NCBI Taxonomy" id="128206"/>
    <lineage>
        <taxon>Eukaryota</taxon>
        <taxon>Viridiplantae</taxon>
        <taxon>Streptophyta</taxon>
        <taxon>Embryophyta</taxon>
        <taxon>Bryophyta</taxon>
        <taxon>Sphagnophytina</taxon>
        <taxon>Sphagnopsida</taxon>
        <taxon>Sphagnales</taxon>
        <taxon>Sphagnaceae</taxon>
        <taxon>Sphagnum</taxon>
    </lineage>
</organism>
<proteinExistence type="predicted"/>
<gene>
    <name evidence="1" type="ORF">CSSPJE1EN2_LOCUS23522</name>
</gene>
<keyword evidence="2" id="KW-1185">Reference proteome</keyword>
<name>A0ABP1C0E6_9BRYO</name>
<reference evidence="1" key="1">
    <citation type="submission" date="2024-03" db="EMBL/GenBank/DDBJ databases">
        <authorList>
            <consortium name="ELIXIR-Norway"/>
            <consortium name="Elixir Norway"/>
        </authorList>
    </citation>
    <scope>NUCLEOTIDE SEQUENCE</scope>
</reference>
<evidence type="ECO:0000313" key="2">
    <source>
        <dbReference type="Proteomes" id="UP001497522"/>
    </source>
</evidence>
<dbReference type="Proteomes" id="UP001497522">
    <property type="component" value="Chromosome 8"/>
</dbReference>
<sequence>MRRECFALDQSESLPFIQITSPLSLPLCTLALGRRSDIDQKAWHLWMRAYLQTVGLFPRWWLRLHRVPKA</sequence>
<protein>
    <submittedName>
        <fullName evidence="1">Uncharacterized protein</fullName>
    </submittedName>
</protein>
<dbReference type="EMBL" id="OZ023709">
    <property type="protein sequence ID" value="CAK9882166.1"/>
    <property type="molecule type" value="Genomic_DNA"/>
</dbReference>